<name>A0A2K3KU62_TRIPR</name>
<evidence type="ECO:0000313" key="1">
    <source>
        <dbReference type="EMBL" id="PNX69832.1"/>
    </source>
</evidence>
<dbReference type="EMBL" id="ASHM01258671">
    <property type="protein sequence ID" value="PNX69832.1"/>
    <property type="molecule type" value="Genomic_DNA"/>
</dbReference>
<gene>
    <name evidence="1" type="ORF">L195_g064613</name>
</gene>
<feature type="non-terminal residue" evidence="1">
    <location>
        <position position="1"/>
    </location>
</feature>
<dbReference type="Proteomes" id="UP000236291">
    <property type="component" value="Unassembled WGS sequence"/>
</dbReference>
<protein>
    <submittedName>
        <fullName evidence="1">Uncharacterized protein</fullName>
    </submittedName>
</protein>
<evidence type="ECO:0000313" key="2">
    <source>
        <dbReference type="Proteomes" id="UP000236291"/>
    </source>
</evidence>
<accession>A0A2K3KU62</accession>
<proteinExistence type="predicted"/>
<reference evidence="1 2" key="2">
    <citation type="journal article" date="2017" name="Front. Plant Sci.">
        <title>Gene Classification and Mining of Molecular Markers Useful in Red Clover (Trifolium pratense) Breeding.</title>
        <authorList>
            <person name="Istvanek J."/>
            <person name="Dluhosova J."/>
            <person name="Dluhos P."/>
            <person name="Patkova L."/>
            <person name="Nedelnik J."/>
            <person name="Repkova J."/>
        </authorList>
    </citation>
    <scope>NUCLEOTIDE SEQUENCE [LARGE SCALE GENOMIC DNA]</scope>
    <source>
        <strain evidence="2">cv. Tatra</strain>
        <tissue evidence="1">Young leaves</tissue>
    </source>
</reference>
<sequence length="42" mass="4679">RGGLEAGILIRPLLRGRSMFELEVEEGGFFLLSILCGEVLMR</sequence>
<organism evidence="1 2">
    <name type="scientific">Trifolium pratense</name>
    <name type="common">Red clover</name>
    <dbReference type="NCBI Taxonomy" id="57577"/>
    <lineage>
        <taxon>Eukaryota</taxon>
        <taxon>Viridiplantae</taxon>
        <taxon>Streptophyta</taxon>
        <taxon>Embryophyta</taxon>
        <taxon>Tracheophyta</taxon>
        <taxon>Spermatophyta</taxon>
        <taxon>Magnoliopsida</taxon>
        <taxon>eudicotyledons</taxon>
        <taxon>Gunneridae</taxon>
        <taxon>Pentapetalae</taxon>
        <taxon>rosids</taxon>
        <taxon>fabids</taxon>
        <taxon>Fabales</taxon>
        <taxon>Fabaceae</taxon>
        <taxon>Papilionoideae</taxon>
        <taxon>50 kb inversion clade</taxon>
        <taxon>NPAAA clade</taxon>
        <taxon>Hologalegina</taxon>
        <taxon>IRL clade</taxon>
        <taxon>Trifolieae</taxon>
        <taxon>Trifolium</taxon>
    </lineage>
</organism>
<comment type="caution">
    <text evidence="1">The sequence shown here is derived from an EMBL/GenBank/DDBJ whole genome shotgun (WGS) entry which is preliminary data.</text>
</comment>
<dbReference type="AlphaFoldDB" id="A0A2K3KU62"/>
<reference evidence="1 2" key="1">
    <citation type="journal article" date="2014" name="Am. J. Bot.">
        <title>Genome assembly and annotation for red clover (Trifolium pratense; Fabaceae).</title>
        <authorList>
            <person name="Istvanek J."/>
            <person name="Jaros M."/>
            <person name="Krenek A."/>
            <person name="Repkova J."/>
        </authorList>
    </citation>
    <scope>NUCLEOTIDE SEQUENCE [LARGE SCALE GENOMIC DNA]</scope>
    <source>
        <strain evidence="2">cv. Tatra</strain>
        <tissue evidence="1">Young leaves</tissue>
    </source>
</reference>